<evidence type="ECO:0000313" key="8">
    <source>
        <dbReference type="EMBL" id="VVC02995.1"/>
    </source>
</evidence>
<dbReference type="Proteomes" id="UP000789941">
    <property type="component" value="Unassembled WGS sequence"/>
</dbReference>
<dbReference type="GO" id="GO:0019843">
    <property type="term" value="F:rRNA binding"/>
    <property type="evidence" value="ECO:0007669"/>
    <property type="project" value="UniProtKB-KW"/>
</dbReference>
<dbReference type="InterPro" id="IPR009000">
    <property type="entry name" value="Transl_B-barrel_sf"/>
</dbReference>
<gene>
    <name evidence="8" type="primary">rpl3</name>
    <name evidence="8" type="ORF">LFW2832_00136</name>
</gene>
<dbReference type="InterPro" id="IPR000597">
    <property type="entry name" value="Ribosomal_uL3"/>
</dbReference>
<keyword evidence="5" id="KW-0687">Ribonucleoprotein</keyword>
<evidence type="ECO:0000256" key="2">
    <source>
        <dbReference type="ARBA" id="ARBA00022730"/>
    </source>
</evidence>
<evidence type="ECO:0000256" key="7">
    <source>
        <dbReference type="NCBIfam" id="TIGR03626"/>
    </source>
</evidence>
<dbReference type="InterPro" id="IPR019926">
    <property type="entry name" value="Ribosomal_uL3_CS"/>
</dbReference>
<keyword evidence="3" id="KW-0694">RNA-binding</keyword>
<evidence type="ECO:0000256" key="3">
    <source>
        <dbReference type="ARBA" id="ARBA00022884"/>
    </source>
</evidence>
<dbReference type="Gene3D" id="4.10.960.10">
    <property type="entry name" value="Ribosomal protein L3, domain 3"/>
    <property type="match status" value="1"/>
</dbReference>
<proteinExistence type="inferred from homology"/>
<dbReference type="GO" id="GO:0022625">
    <property type="term" value="C:cytosolic large ribosomal subunit"/>
    <property type="evidence" value="ECO:0007669"/>
    <property type="project" value="UniProtKB-UniRule"/>
</dbReference>
<evidence type="ECO:0000256" key="6">
    <source>
        <dbReference type="ARBA" id="ARBA00035457"/>
    </source>
</evidence>
<dbReference type="NCBIfam" id="TIGR03626">
    <property type="entry name" value="L3_arch"/>
    <property type="match status" value="1"/>
</dbReference>
<dbReference type="PROSITE" id="PS00474">
    <property type="entry name" value="RIBOSOMAL_L3"/>
    <property type="match status" value="1"/>
</dbReference>
<dbReference type="InterPro" id="IPR045077">
    <property type="entry name" value="L3_arc_euk"/>
</dbReference>
<dbReference type="PANTHER" id="PTHR11363">
    <property type="entry name" value="60S RIBOSOMAL PROTEIN L3-RELATED"/>
    <property type="match status" value="1"/>
</dbReference>
<keyword evidence="2" id="KW-0699">rRNA-binding</keyword>
<reference evidence="8 9" key="1">
    <citation type="submission" date="2019-08" db="EMBL/GenBank/DDBJ databases">
        <authorList>
            <person name="Vazquez-Campos X."/>
        </authorList>
    </citation>
    <scope>NUCLEOTIDE SEQUENCE [LARGE SCALE GENOMIC DNA]</scope>
    <source>
        <strain evidence="8">LFW-283_2</strain>
    </source>
</reference>
<protein>
    <recommendedName>
        <fullName evidence="6 7">50S ribosomal protein L3</fullName>
    </recommendedName>
</protein>
<keyword evidence="4 8" id="KW-0689">Ribosomal protein</keyword>
<organism evidence="8 9">
    <name type="scientific">Candidatus Bilamarchaeum dharawalense</name>
    <dbReference type="NCBI Taxonomy" id="2885759"/>
    <lineage>
        <taxon>Archaea</taxon>
        <taxon>Candidatus Micrarchaeota</taxon>
        <taxon>Candidatus Micrarchaeia</taxon>
        <taxon>Candidatus Anstonellales</taxon>
        <taxon>Candidatus Bilamarchaeaceae</taxon>
        <taxon>Candidatus Bilamarchaeum</taxon>
    </lineage>
</organism>
<dbReference type="GO" id="GO:0006412">
    <property type="term" value="P:translation"/>
    <property type="evidence" value="ECO:0007669"/>
    <property type="project" value="UniProtKB-UniRule"/>
</dbReference>
<dbReference type="GO" id="GO:0003735">
    <property type="term" value="F:structural constituent of ribosome"/>
    <property type="evidence" value="ECO:0007669"/>
    <property type="project" value="UniProtKB-UniRule"/>
</dbReference>
<dbReference type="InterPro" id="IPR044892">
    <property type="entry name" value="Ribosomal_L3_dom_3_arc_sf"/>
</dbReference>
<comment type="caution">
    <text evidence="8">The sequence shown here is derived from an EMBL/GenBank/DDBJ whole genome shotgun (WGS) entry which is preliminary data.</text>
</comment>
<accession>A0A5E4LLU8</accession>
<evidence type="ECO:0000256" key="4">
    <source>
        <dbReference type="ARBA" id="ARBA00022980"/>
    </source>
</evidence>
<comment type="similarity">
    <text evidence="1">Belongs to the universal ribosomal protein uL3 family.</text>
</comment>
<dbReference type="PANTHER" id="PTHR11363:SF5">
    <property type="entry name" value="LARGE RIBOSOMAL SUBUNIT PROTEIN UL3"/>
    <property type="match status" value="1"/>
</dbReference>
<sequence length="302" mass="33391">MAHRPRKRASSQNARVYWQDSVDKRVLGFAGYKVGMTHVSYVDDSESPTKGQEITSAATVVEVPPMVVYGVRCYSNNNSVGDILTTDEKVLKLVGFSKPYKPKEIPADVDDARLLVYAMPSKTKMGKKHIEKMEIGCGGKDGKEKLEYCKSLLGKELKVSDVFKSGELVDIVSISIGKGWQGAVKRFGVSIQRRKATGKRRHVGTLGQWHPAYVLYTVPQAGQTGYHKRTELNKRILKIGQKPEEINPSSGFPEYGFVRNDFVVLKGSIPGPAKRLIKLRLAVRPSGTAKEPQVSFVSLAPK</sequence>
<dbReference type="Gene3D" id="2.40.30.10">
    <property type="entry name" value="Translation factors"/>
    <property type="match status" value="1"/>
</dbReference>
<dbReference type="SUPFAM" id="SSF50447">
    <property type="entry name" value="Translation proteins"/>
    <property type="match status" value="1"/>
</dbReference>
<evidence type="ECO:0000256" key="1">
    <source>
        <dbReference type="ARBA" id="ARBA00006540"/>
    </source>
</evidence>
<evidence type="ECO:0000256" key="5">
    <source>
        <dbReference type="ARBA" id="ARBA00023274"/>
    </source>
</evidence>
<dbReference type="InterPro" id="IPR019928">
    <property type="entry name" value="Ribosomal_uL3_arc"/>
</dbReference>
<dbReference type="Gene3D" id="3.30.1430.10">
    <property type="match status" value="1"/>
</dbReference>
<evidence type="ECO:0000313" key="9">
    <source>
        <dbReference type="Proteomes" id="UP000789941"/>
    </source>
</evidence>
<dbReference type="AlphaFoldDB" id="A0A5E4LLU8"/>
<dbReference type="EMBL" id="CABMJJ010000004">
    <property type="protein sequence ID" value="VVC02995.1"/>
    <property type="molecule type" value="Genomic_DNA"/>
</dbReference>
<dbReference type="Pfam" id="PF00297">
    <property type="entry name" value="Ribosomal_L3"/>
    <property type="match status" value="2"/>
</dbReference>
<name>A0A5E4LLU8_9ARCH</name>